<organism evidence="5 6">
    <name type="scientific">Aerophobetes bacterium</name>
    <dbReference type="NCBI Taxonomy" id="2030807"/>
    <lineage>
        <taxon>Bacteria</taxon>
        <taxon>Candidatus Aerophobota</taxon>
    </lineage>
</organism>
<dbReference type="InterPro" id="IPR043129">
    <property type="entry name" value="ATPase_NBD"/>
</dbReference>
<proteinExistence type="inferred from homology"/>
<evidence type="ECO:0000256" key="1">
    <source>
        <dbReference type="ARBA" id="ARBA00009156"/>
    </source>
</evidence>
<name>A0A662D432_UNCAE</name>
<evidence type="ECO:0000256" key="2">
    <source>
        <dbReference type="ARBA" id="ARBA00022679"/>
    </source>
</evidence>
<keyword evidence="2" id="KW-0808">Transferase</keyword>
<dbReference type="Pfam" id="PF00370">
    <property type="entry name" value="FGGY_N"/>
    <property type="match status" value="1"/>
</dbReference>
<dbReference type="AlphaFoldDB" id="A0A662D432"/>
<feature type="domain" description="Carbohydrate kinase FGGY N-terminal" evidence="4">
    <location>
        <begin position="10"/>
        <end position="93"/>
    </location>
</feature>
<keyword evidence="3" id="KW-0418">Kinase</keyword>
<reference evidence="5 6" key="1">
    <citation type="submission" date="2018-06" db="EMBL/GenBank/DDBJ databases">
        <title>Extensive metabolic versatility and redundancy in microbially diverse, dynamic hydrothermal sediments.</title>
        <authorList>
            <person name="Dombrowski N."/>
            <person name="Teske A."/>
            <person name="Baker B.J."/>
        </authorList>
    </citation>
    <scope>NUCLEOTIDE SEQUENCE [LARGE SCALE GENOMIC DNA]</scope>
    <source>
        <strain evidence="5">B3_G15</strain>
    </source>
</reference>
<dbReference type="InterPro" id="IPR018484">
    <property type="entry name" value="FGGY_N"/>
</dbReference>
<evidence type="ECO:0000313" key="6">
    <source>
        <dbReference type="Proteomes" id="UP000280417"/>
    </source>
</evidence>
<dbReference type="GO" id="GO:0005975">
    <property type="term" value="P:carbohydrate metabolic process"/>
    <property type="evidence" value="ECO:0007669"/>
    <property type="project" value="InterPro"/>
</dbReference>
<comment type="caution">
    <text evidence="5">The sequence shown here is derived from an EMBL/GenBank/DDBJ whole genome shotgun (WGS) entry which is preliminary data.</text>
</comment>
<dbReference type="Gene3D" id="3.30.420.40">
    <property type="match status" value="1"/>
</dbReference>
<dbReference type="EMBL" id="QMQA01000336">
    <property type="protein sequence ID" value="RLE10099.1"/>
    <property type="molecule type" value="Genomic_DNA"/>
</dbReference>
<protein>
    <recommendedName>
        <fullName evidence="4">Carbohydrate kinase FGGY N-terminal domain-containing protein</fullName>
    </recommendedName>
</protein>
<accession>A0A662D432</accession>
<evidence type="ECO:0000259" key="4">
    <source>
        <dbReference type="Pfam" id="PF00370"/>
    </source>
</evidence>
<comment type="similarity">
    <text evidence="1">Belongs to the FGGY kinase family.</text>
</comment>
<gene>
    <name evidence="5" type="ORF">DRJ04_09445</name>
</gene>
<dbReference type="InterPro" id="IPR050406">
    <property type="entry name" value="FGGY_Carb_Kinase"/>
</dbReference>
<dbReference type="GO" id="GO:0016301">
    <property type="term" value="F:kinase activity"/>
    <property type="evidence" value="ECO:0007669"/>
    <property type="project" value="UniProtKB-KW"/>
</dbReference>
<sequence length="99" mass="11442">MKKYKNGEKIIACDLGTGGNNASLYDEDGECLESTLIPYRTYYPHPGWHEQAPAEWFNSVIESIEYLLVKRKHKRCDILCISFSAIVFESFLLTERADY</sequence>
<evidence type="ECO:0000313" key="5">
    <source>
        <dbReference type="EMBL" id="RLE10099.1"/>
    </source>
</evidence>
<dbReference type="Proteomes" id="UP000280417">
    <property type="component" value="Unassembled WGS sequence"/>
</dbReference>
<dbReference type="PANTHER" id="PTHR43095">
    <property type="entry name" value="SUGAR KINASE"/>
    <property type="match status" value="1"/>
</dbReference>
<dbReference type="SUPFAM" id="SSF53067">
    <property type="entry name" value="Actin-like ATPase domain"/>
    <property type="match status" value="1"/>
</dbReference>
<evidence type="ECO:0000256" key="3">
    <source>
        <dbReference type="ARBA" id="ARBA00022777"/>
    </source>
</evidence>